<dbReference type="GO" id="GO:0016491">
    <property type="term" value="F:oxidoreductase activity"/>
    <property type="evidence" value="ECO:0007669"/>
    <property type="project" value="InterPro"/>
</dbReference>
<evidence type="ECO:0000313" key="3">
    <source>
        <dbReference type="Proteomes" id="UP000251891"/>
    </source>
</evidence>
<dbReference type="RefSeq" id="WP_111871392.1">
    <property type="nucleotide sequence ID" value="NZ_QLYX01000018.1"/>
</dbReference>
<reference evidence="2 3" key="1">
    <citation type="submission" date="2018-06" db="EMBL/GenBank/DDBJ databases">
        <title>Actinomadura craniellae sp. nov. isolated from marine sponge Craniella sp.</title>
        <authorList>
            <person name="Li L."/>
            <person name="Xu Q.H."/>
            <person name="Lin H.W."/>
            <person name="Lu Y.H."/>
        </authorList>
    </citation>
    <scope>NUCLEOTIDE SEQUENCE [LARGE SCALE GENOMIC DNA]</scope>
    <source>
        <strain evidence="2 3">LHW63021</strain>
    </source>
</reference>
<evidence type="ECO:0000313" key="2">
    <source>
        <dbReference type="EMBL" id="RAY11485.1"/>
    </source>
</evidence>
<dbReference type="Pfam" id="PF09995">
    <property type="entry name" value="MPAB_Lcp_cat"/>
    <property type="match status" value="1"/>
</dbReference>
<dbReference type="PANTHER" id="PTHR36151:SF3">
    <property type="entry name" value="ER-BOUND OXYGENASE MPAB_MPAB'_RUBBER OXYGENASE CATALYTIC DOMAIN-CONTAINING PROTEIN"/>
    <property type="match status" value="1"/>
</dbReference>
<comment type="caution">
    <text evidence="2">The sequence shown here is derived from an EMBL/GenBank/DDBJ whole genome shotgun (WGS) entry which is preliminary data.</text>
</comment>
<gene>
    <name evidence="2" type="ORF">DPM19_29710</name>
</gene>
<dbReference type="EMBL" id="QLYX01000018">
    <property type="protein sequence ID" value="RAY11485.1"/>
    <property type="molecule type" value="Genomic_DNA"/>
</dbReference>
<feature type="domain" description="ER-bound oxygenase mpaB/mpaB'/Rubber oxygenase catalytic" evidence="1">
    <location>
        <begin position="13"/>
        <end position="233"/>
    </location>
</feature>
<accession>A0A365GXC5</accession>
<name>A0A365GXC5_9ACTN</name>
<dbReference type="PANTHER" id="PTHR36151">
    <property type="entry name" value="BLR2777 PROTEIN"/>
    <property type="match status" value="1"/>
</dbReference>
<evidence type="ECO:0000259" key="1">
    <source>
        <dbReference type="Pfam" id="PF09995"/>
    </source>
</evidence>
<protein>
    <submittedName>
        <fullName evidence="2">DUF2236 domain-containing protein</fullName>
    </submittedName>
</protein>
<dbReference type="AlphaFoldDB" id="A0A365GXC5"/>
<keyword evidence="3" id="KW-1185">Reference proteome</keyword>
<dbReference type="Proteomes" id="UP000251891">
    <property type="component" value="Unassembled WGS sequence"/>
</dbReference>
<dbReference type="InterPro" id="IPR018713">
    <property type="entry name" value="MPAB/Lcp_cat_dom"/>
</dbReference>
<organism evidence="2 3">
    <name type="scientific">Actinomadura craniellae</name>
    <dbReference type="NCBI Taxonomy" id="2231787"/>
    <lineage>
        <taxon>Bacteria</taxon>
        <taxon>Bacillati</taxon>
        <taxon>Actinomycetota</taxon>
        <taxon>Actinomycetes</taxon>
        <taxon>Streptosporangiales</taxon>
        <taxon>Thermomonosporaceae</taxon>
        <taxon>Actinomadura</taxon>
    </lineage>
</organism>
<proteinExistence type="predicted"/>
<sequence>MSEGIFKDGDLIRVVASEGILIASGGAASLLQTAHPQVGQGVYDHSYTAADPMGRLRHTMGWVYTVVCGRRSEAEQVSALVRRMHDQVTGPGYYANDPQLQVWVSATLFAVAAQTYQYVFKRTFTEAELEEYYQQSKIFATILGCPEDELPADYPAFREYYAKMVNSLEISDASRAVADQVLYPKLPFFLTPGLALIRLLTAGLMPAPIREQYGWAWSRGRARRFRLLMNAIALVYPRLPRRVRFLPRDVYLRSTRTMLTKMTDARPRTVIRSTG</sequence>
<dbReference type="OrthoDB" id="3422701at2"/>